<dbReference type="Proteomes" id="UP000019478">
    <property type="component" value="Unassembled WGS sequence"/>
</dbReference>
<dbReference type="OrthoDB" id="10530978at2759"/>
<dbReference type="AlphaFoldDB" id="W9XXT9"/>
<gene>
    <name evidence="2" type="ORF">A1O3_06003</name>
</gene>
<evidence type="ECO:0000256" key="1">
    <source>
        <dbReference type="SAM" id="MobiDB-lite"/>
    </source>
</evidence>
<keyword evidence="3" id="KW-1185">Reference proteome</keyword>
<reference evidence="2 3" key="1">
    <citation type="submission" date="2013-03" db="EMBL/GenBank/DDBJ databases">
        <title>The Genome Sequence of Capronia epimyces CBS 606.96.</title>
        <authorList>
            <consortium name="The Broad Institute Genomics Platform"/>
            <person name="Cuomo C."/>
            <person name="de Hoog S."/>
            <person name="Gorbushina A."/>
            <person name="Walker B."/>
            <person name="Young S.K."/>
            <person name="Zeng Q."/>
            <person name="Gargeya S."/>
            <person name="Fitzgerald M."/>
            <person name="Haas B."/>
            <person name="Abouelleil A."/>
            <person name="Allen A.W."/>
            <person name="Alvarado L."/>
            <person name="Arachchi H.M."/>
            <person name="Berlin A.M."/>
            <person name="Chapman S.B."/>
            <person name="Gainer-Dewar J."/>
            <person name="Goldberg J."/>
            <person name="Griggs A."/>
            <person name="Gujja S."/>
            <person name="Hansen M."/>
            <person name="Howarth C."/>
            <person name="Imamovic A."/>
            <person name="Ireland A."/>
            <person name="Larimer J."/>
            <person name="McCowan C."/>
            <person name="Murphy C."/>
            <person name="Pearson M."/>
            <person name="Poon T.W."/>
            <person name="Priest M."/>
            <person name="Roberts A."/>
            <person name="Saif S."/>
            <person name="Shea T."/>
            <person name="Sisk P."/>
            <person name="Sykes S."/>
            <person name="Wortman J."/>
            <person name="Nusbaum C."/>
            <person name="Birren B."/>
        </authorList>
    </citation>
    <scope>NUCLEOTIDE SEQUENCE [LARGE SCALE GENOMIC DNA]</scope>
    <source>
        <strain evidence="2 3">CBS 606.96</strain>
    </source>
</reference>
<proteinExistence type="predicted"/>
<organism evidence="2 3">
    <name type="scientific">Capronia epimyces CBS 606.96</name>
    <dbReference type="NCBI Taxonomy" id="1182542"/>
    <lineage>
        <taxon>Eukaryota</taxon>
        <taxon>Fungi</taxon>
        <taxon>Dikarya</taxon>
        <taxon>Ascomycota</taxon>
        <taxon>Pezizomycotina</taxon>
        <taxon>Eurotiomycetes</taxon>
        <taxon>Chaetothyriomycetidae</taxon>
        <taxon>Chaetothyriales</taxon>
        <taxon>Herpotrichiellaceae</taxon>
        <taxon>Capronia</taxon>
    </lineage>
</organism>
<dbReference type="RefSeq" id="XP_007734313.1">
    <property type="nucleotide sequence ID" value="XM_007736123.1"/>
</dbReference>
<sequence>MNTFKLHQGRLENLDDITGYRDYDEAILPLPEATINAAVRDAVYMPLPCLSSRRSPTCSASAPRALRPKPSTSFQGMTGTSETGHCFRLGLRAHKDWQTLLLPAEDRPLDMEKLSAEIQRLEASCRRRKKERQTIQTCDREWAGQKTKIPGITVWHMADVQDVTQAMEIDTPGYDGRSVQTTTPTAQSAQGYVDGEVQPDPLPGFHCFLQRTFAGLQPDGGASGSGPMDLDEGSPEVYYGWADARRFPGPLKSRHELDALHAHIQAAPARAFEF</sequence>
<dbReference type="HOGENOM" id="CLU_1015633_0_0_1"/>
<dbReference type="EMBL" id="AMGY01000005">
    <property type="protein sequence ID" value="EXJ82190.1"/>
    <property type="molecule type" value="Genomic_DNA"/>
</dbReference>
<evidence type="ECO:0000313" key="2">
    <source>
        <dbReference type="EMBL" id="EXJ82190.1"/>
    </source>
</evidence>
<feature type="compositionally biased region" description="Polar residues" evidence="1">
    <location>
        <begin position="70"/>
        <end position="79"/>
    </location>
</feature>
<comment type="caution">
    <text evidence="2">The sequence shown here is derived from an EMBL/GenBank/DDBJ whole genome shotgun (WGS) entry which is preliminary data.</text>
</comment>
<evidence type="ECO:0000313" key="3">
    <source>
        <dbReference type="Proteomes" id="UP000019478"/>
    </source>
</evidence>
<accession>W9XXT9</accession>
<name>W9XXT9_9EURO</name>
<feature type="region of interest" description="Disordered" evidence="1">
    <location>
        <begin position="58"/>
        <end position="79"/>
    </location>
</feature>
<dbReference type="GeneID" id="19170113"/>
<protein>
    <submittedName>
        <fullName evidence="2">Uncharacterized protein</fullName>
    </submittedName>
</protein>